<feature type="non-terminal residue" evidence="1">
    <location>
        <position position="61"/>
    </location>
</feature>
<accession>A0A146K735</accession>
<dbReference type="AlphaFoldDB" id="A0A146K735"/>
<dbReference type="Gene3D" id="3.20.20.140">
    <property type="entry name" value="Metal-dependent hydrolases"/>
    <property type="match status" value="1"/>
</dbReference>
<reference evidence="1" key="1">
    <citation type="submission" date="2015-07" db="EMBL/GenBank/DDBJ databases">
        <title>Adaptation to a free-living lifestyle via gene acquisitions in the diplomonad Trepomonas sp. PC1.</title>
        <authorList>
            <person name="Xu F."/>
            <person name="Jerlstrom-Hultqvist J."/>
            <person name="Kolisko M."/>
            <person name="Simpson A.G.B."/>
            <person name="Roger A.J."/>
            <person name="Svard S.G."/>
            <person name="Andersson J.O."/>
        </authorList>
    </citation>
    <scope>NUCLEOTIDE SEQUENCE</scope>
    <source>
        <strain evidence="1">PC1</strain>
    </source>
</reference>
<gene>
    <name evidence="1" type="ORF">TPC1_16973</name>
</gene>
<proteinExistence type="predicted"/>
<name>A0A146K735_9EUKA</name>
<dbReference type="EMBL" id="GDID01005180">
    <property type="protein sequence ID" value="JAP91426.1"/>
    <property type="molecule type" value="Transcribed_RNA"/>
</dbReference>
<organism evidence="1">
    <name type="scientific">Trepomonas sp. PC1</name>
    <dbReference type="NCBI Taxonomy" id="1076344"/>
    <lineage>
        <taxon>Eukaryota</taxon>
        <taxon>Metamonada</taxon>
        <taxon>Diplomonadida</taxon>
        <taxon>Hexamitidae</taxon>
        <taxon>Hexamitinae</taxon>
        <taxon>Trepomonas</taxon>
    </lineage>
</organism>
<evidence type="ECO:0000313" key="1">
    <source>
        <dbReference type="EMBL" id="JAP91426.1"/>
    </source>
</evidence>
<sequence>MNERVLVDSHTHTFLCGHAQNILPRAYYAVADSMNFRSIAHCCHNPFIDDETLPDGRMAYS</sequence>
<protein>
    <submittedName>
        <fullName evidence="1">Histidinol phosphate phosphatase HisJ family protein</fullName>
    </submittedName>
</protein>